<dbReference type="SUPFAM" id="SSF53850">
    <property type="entry name" value="Periplasmic binding protein-like II"/>
    <property type="match status" value="1"/>
</dbReference>
<accession>A0A4R5CK70</accession>
<comment type="caution">
    <text evidence="1">The sequence shown here is derived from an EMBL/GenBank/DDBJ whole genome shotgun (WGS) entry which is preliminary data.</text>
</comment>
<organism evidence="1 2">
    <name type="scientific">Jiangella asiatica</name>
    <dbReference type="NCBI Taxonomy" id="2530372"/>
    <lineage>
        <taxon>Bacteria</taxon>
        <taxon>Bacillati</taxon>
        <taxon>Actinomycetota</taxon>
        <taxon>Actinomycetes</taxon>
        <taxon>Jiangellales</taxon>
        <taxon>Jiangellaceae</taxon>
        <taxon>Jiangella</taxon>
    </lineage>
</organism>
<dbReference type="PANTHER" id="PTHR43649:SF30">
    <property type="entry name" value="ABC TRANSPORTER SUBSTRATE-BINDING PROTEIN"/>
    <property type="match status" value="1"/>
</dbReference>
<dbReference type="PROSITE" id="PS51257">
    <property type="entry name" value="PROKAR_LIPOPROTEIN"/>
    <property type="match status" value="1"/>
</dbReference>
<proteinExistence type="predicted"/>
<dbReference type="PROSITE" id="PS51318">
    <property type="entry name" value="TAT"/>
    <property type="match status" value="1"/>
</dbReference>
<keyword evidence="2" id="KW-1185">Reference proteome</keyword>
<dbReference type="InterPro" id="IPR006059">
    <property type="entry name" value="SBP"/>
</dbReference>
<dbReference type="OrthoDB" id="7918484at2"/>
<dbReference type="InterPro" id="IPR006311">
    <property type="entry name" value="TAT_signal"/>
</dbReference>
<evidence type="ECO:0000313" key="1">
    <source>
        <dbReference type="EMBL" id="TDE00256.1"/>
    </source>
</evidence>
<sequence length="512" mass="55939">MTESAPRGGPQLSRRTLLAMLGGSGAAVLLGGCGGHSEPNQSGASSPGDFPTGDVTFRWVDSGDQKATYLEQYFERYSQEHPNITIQYDPLPRDEIAQVVPLGVQNGNAHDVFQLPPGVTGAQAIRENWVAPLNDIVPDFETWKSRFPEGHFLQGSHEVDGKLYGFRLGSGRRYGTMLLYNRQYLDAAGYDPESEPLTWETFRDAARRVTQAGGGDYYGYVIGGGQVERWAYVVSGLAEMAGSGTGTWQVVPFDWTTGEFVFTTDQHIGAIELLLAMKADGSIFPDSAGITAPQAREMVPQGVAAMILQGPWNIPIWQDTYPDFDFGVASQPVPDGGSPTPMQINNDDGNTLWVFAGSEYQRVAGDMFAYLGSEEGQREWARIVGVSDPPALSSAMDDAELDERSQRAWDLFGEQLRVGPEPVVRNIGAADVLTQWGQGLTPTFGETLQGIFTGQLDDPRQALQEAQDRYNAELDRAIEAASSAAAEVSRDDFVFSNWDPTRDYTTDDYAQL</sequence>
<dbReference type="Proteomes" id="UP000294739">
    <property type="component" value="Unassembled WGS sequence"/>
</dbReference>
<gene>
    <name evidence="1" type="ORF">E1269_25930</name>
</gene>
<dbReference type="EMBL" id="SMKZ01000052">
    <property type="protein sequence ID" value="TDE00256.1"/>
    <property type="molecule type" value="Genomic_DNA"/>
</dbReference>
<dbReference type="InterPro" id="IPR050490">
    <property type="entry name" value="Bact_solute-bd_prot1"/>
</dbReference>
<dbReference type="Gene3D" id="3.40.190.10">
    <property type="entry name" value="Periplasmic binding protein-like II"/>
    <property type="match status" value="1"/>
</dbReference>
<dbReference type="AlphaFoldDB" id="A0A4R5CK70"/>
<dbReference type="Pfam" id="PF01547">
    <property type="entry name" value="SBP_bac_1"/>
    <property type="match status" value="1"/>
</dbReference>
<evidence type="ECO:0000313" key="2">
    <source>
        <dbReference type="Proteomes" id="UP000294739"/>
    </source>
</evidence>
<dbReference type="InParanoid" id="A0A4R5CK70"/>
<protein>
    <submittedName>
        <fullName evidence="1">Carbohydrate ABC transporter substrate-binding protein</fullName>
    </submittedName>
</protein>
<dbReference type="RefSeq" id="WP_131900042.1">
    <property type="nucleotide sequence ID" value="NZ_SMKZ01000052.1"/>
</dbReference>
<reference evidence="1 2" key="1">
    <citation type="submission" date="2019-03" db="EMBL/GenBank/DDBJ databases">
        <title>Draft genome sequences of novel Actinobacteria.</title>
        <authorList>
            <person name="Sahin N."/>
            <person name="Ay H."/>
            <person name="Saygin H."/>
        </authorList>
    </citation>
    <scope>NUCLEOTIDE SEQUENCE [LARGE SCALE GENOMIC DNA]</scope>
    <source>
        <strain evidence="1 2">5K138</strain>
    </source>
</reference>
<name>A0A4R5CK70_9ACTN</name>
<dbReference type="PANTHER" id="PTHR43649">
    <property type="entry name" value="ARABINOSE-BINDING PROTEIN-RELATED"/>
    <property type="match status" value="1"/>
</dbReference>